<gene>
    <name evidence="2" type="ORF">POVCU2_0035830</name>
</gene>
<protein>
    <submittedName>
        <fullName evidence="2">Uncharacterized protein</fullName>
    </submittedName>
</protein>
<sequence length="72" mass="8203">MLGIAKHAKEKAEDGSKPNERIFKNYTISSVLNVTQRVVFPHCGNSFRSNRNKSEGTNKREEIQRDVKGRSL</sequence>
<evidence type="ECO:0000313" key="3">
    <source>
        <dbReference type="Proteomes" id="UP000078560"/>
    </source>
</evidence>
<dbReference type="EMBL" id="FLQU01000477">
    <property type="protein sequence ID" value="SBS86201.1"/>
    <property type="molecule type" value="Genomic_DNA"/>
</dbReference>
<accession>A0A1A8W3G7</accession>
<reference evidence="3" key="1">
    <citation type="submission" date="2016-05" db="EMBL/GenBank/DDBJ databases">
        <authorList>
            <person name="Naeem Raeece"/>
        </authorList>
    </citation>
    <scope>NUCLEOTIDE SEQUENCE [LARGE SCALE GENOMIC DNA]</scope>
</reference>
<organism evidence="2 3">
    <name type="scientific">Plasmodium ovale curtisi</name>
    <dbReference type="NCBI Taxonomy" id="864141"/>
    <lineage>
        <taxon>Eukaryota</taxon>
        <taxon>Sar</taxon>
        <taxon>Alveolata</taxon>
        <taxon>Apicomplexa</taxon>
        <taxon>Aconoidasida</taxon>
        <taxon>Haemosporida</taxon>
        <taxon>Plasmodiidae</taxon>
        <taxon>Plasmodium</taxon>
        <taxon>Plasmodium (Plasmodium)</taxon>
    </lineage>
</organism>
<proteinExistence type="predicted"/>
<feature type="compositionally biased region" description="Basic and acidic residues" evidence="1">
    <location>
        <begin position="52"/>
        <end position="72"/>
    </location>
</feature>
<dbReference type="Proteomes" id="UP000078560">
    <property type="component" value="Unassembled WGS sequence"/>
</dbReference>
<dbReference type="AlphaFoldDB" id="A0A1A8W3G7"/>
<evidence type="ECO:0000313" key="2">
    <source>
        <dbReference type="EMBL" id="SBS86201.1"/>
    </source>
</evidence>
<evidence type="ECO:0000256" key="1">
    <source>
        <dbReference type="SAM" id="MobiDB-lite"/>
    </source>
</evidence>
<name>A0A1A8W3G7_PLAOA</name>
<feature type="region of interest" description="Disordered" evidence="1">
    <location>
        <begin position="44"/>
        <end position="72"/>
    </location>
</feature>